<reference evidence="1" key="1">
    <citation type="submission" date="2019-08" db="EMBL/GenBank/DDBJ databases">
        <authorList>
            <person name="Kucharzyk K."/>
            <person name="Murdoch R.W."/>
            <person name="Higgins S."/>
            <person name="Loffler F."/>
        </authorList>
    </citation>
    <scope>NUCLEOTIDE SEQUENCE</scope>
</reference>
<comment type="caution">
    <text evidence="1">The sequence shown here is derived from an EMBL/GenBank/DDBJ whole genome shotgun (WGS) entry which is preliminary data.</text>
</comment>
<dbReference type="AlphaFoldDB" id="A0A644ZMU7"/>
<accession>A0A644ZMU7</accession>
<name>A0A644ZMU7_9ZZZZ</name>
<gene>
    <name evidence="1" type="ORF">SDC9_86661</name>
</gene>
<sequence length="78" mass="8713">MFMCKSKEMFQNNRRLARKSDNKQKVLVLADNICILANLVAAENLAAHKIITGKNCSNLYTVSFAPIQYLVCTVAHAI</sequence>
<protein>
    <submittedName>
        <fullName evidence="1">Uncharacterized protein</fullName>
    </submittedName>
</protein>
<organism evidence="1">
    <name type="scientific">bioreactor metagenome</name>
    <dbReference type="NCBI Taxonomy" id="1076179"/>
    <lineage>
        <taxon>unclassified sequences</taxon>
        <taxon>metagenomes</taxon>
        <taxon>ecological metagenomes</taxon>
    </lineage>
</organism>
<dbReference type="EMBL" id="VSSQ01008850">
    <property type="protein sequence ID" value="MPM40023.1"/>
    <property type="molecule type" value="Genomic_DNA"/>
</dbReference>
<evidence type="ECO:0000313" key="1">
    <source>
        <dbReference type="EMBL" id="MPM40023.1"/>
    </source>
</evidence>
<proteinExistence type="predicted"/>